<dbReference type="EMBL" id="GFDF01000895">
    <property type="protein sequence ID" value="JAV13189.1"/>
    <property type="molecule type" value="Transcribed_RNA"/>
</dbReference>
<dbReference type="AlphaFoldDB" id="A0A1L8E3I5"/>
<reference evidence="4" key="1">
    <citation type="submission" date="2016-12" db="EMBL/GenBank/DDBJ databases">
        <title>An insight into the sialome and mialome of the sand fly, Nyssomyia neivai.</title>
        <authorList>
            <person name="Sebastian V."/>
            <person name="Goulart T.M."/>
            <person name="Oliveira W."/>
            <person name="Calvo E."/>
            <person name="Oliveira L.F."/>
            <person name="Pinto M.C."/>
            <person name="Rosselino A.M."/>
            <person name="Ribeiro J.M."/>
        </authorList>
    </citation>
    <scope>NUCLEOTIDE SEQUENCE</scope>
</reference>
<dbReference type="PANTHER" id="PTHR39956">
    <property type="entry name" value="GH09530P-RELATED"/>
    <property type="match status" value="1"/>
</dbReference>
<keyword evidence="2" id="KW-0812">Transmembrane</keyword>
<keyword evidence="3" id="KW-0732">Signal</keyword>
<feature type="compositionally biased region" description="Polar residues" evidence="1">
    <location>
        <begin position="86"/>
        <end position="95"/>
    </location>
</feature>
<feature type="transmembrane region" description="Helical" evidence="2">
    <location>
        <begin position="183"/>
        <end position="204"/>
    </location>
</feature>
<keyword evidence="2" id="KW-0472">Membrane</keyword>
<evidence type="ECO:0000256" key="1">
    <source>
        <dbReference type="SAM" id="MobiDB-lite"/>
    </source>
</evidence>
<feature type="chain" id="PRO_5012724734" evidence="3">
    <location>
        <begin position="20"/>
        <end position="208"/>
    </location>
</feature>
<keyword evidence="2" id="KW-1133">Transmembrane helix</keyword>
<feature type="signal peptide" evidence="3">
    <location>
        <begin position="1"/>
        <end position="19"/>
    </location>
</feature>
<feature type="compositionally biased region" description="Pro residues" evidence="1">
    <location>
        <begin position="104"/>
        <end position="125"/>
    </location>
</feature>
<feature type="compositionally biased region" description="Low complexity" evidence="1">
    <location>
        <begin position="144"/>
        <end position="158"/>
    </location>
</feature>
<evidence type="ECO:0000313" key="4">
    <source>
        <dbReference type="EMBL" id="JAV13189.1"/>
    </source>
</evidence>
<accession>A0A1L8E3I5</accession>
<feature type="compositionally biased region" description="Gly residues" evidence="1">
    <location>
        <begin position="68"/>
        <end position="77"/>
    </location>
</feature>
<protein>
    <submittedName>
        <fullName evidence="4">Putative glycine-rich cell wall structural protein 1.0</fullName>
    </submittedName>
</protein>
<feature type="region of interest" description="Disordered" evidence="1">
    <location>
        <begin position="67"/>
        <end position="164"/>
    </location>
</feature>
<dbReference type="PANTHER" id="PTHR39956:SF1">
    <property type="entry name" value="GH09530P-RELATED"/>
    <property type="match status" value="1"/>
</dbReference>
<evidence type="ECO:0000256" key="2">
    <source>
        <dbReference type="SAM" id="Phobius"/>
    </source>
</evidence>
<sequence length="208" mass="22921">MGRISYVVFLAVVLNYASALPYSKYGRSCSDIGCLSSEVCVMASDSCSYGQRENKDCGRYPTCRKSGAAGGSTGPGGYLNPLPDNTRISTGQDQSPNFNGNPNYQPPPYGSNNYPPPQQPYPGNYPAPNYYPQNPQYPQPQYPQPGYQQPYPGQRPPNFYNPQHTTEPSLWHQFLYNKSSAHSHVVCGNSAMALIFTAILTFALRNIN</sequence>
<proteinExistence type="predicted"/>
<organism evidence="4">
    <name type="scientific">Nyssomyia neivai</name>
    <dbReference type="NCBI Taxonomy" id="330878"/>
    <lineage>
        <taxon>Eukaryota</taxon>
        <taxon>Metazoa</taxon>
        <taxon>Ecdysozoa</taxon>
        <taxon>Arthropoda</taxon>
        <taxon>Hexapoda</taxon>
        <taxon>Insecta</taxon>
        <taxon>Pterygota</taxon>
        <taxon>Neoptera</taxon>
        <taxon>Endopterygota</taxon>
        <taxon>Diptera</taxon>
        <taxon>Nematocera</taxon>
        <taxon>Psychodoidea</taxon>
        <taxon>Psychodidae</taxon>
        <taxon>Nyssomyia</taxon>
    </lineage>
</organism>
<name>A0A1L8E3I5_9DIPT</name>
<evidence type="ECO:0000256" key="3">
    <source>
        <dbReference type="SAM" id="SignalP"/>
    </source>
</evidence>